<dbReference type="CDD" id="cd00158">
    <property type="entry name" value="RHOD"/>
    <property type="match status" value="1"/>
</dbReference>
<dbReference type="InterPro" id="IPR050229">
    <property type="entry name" value="GlpE_sulfurtransferase"/>
</dbReference>
<dbReference type="Gene3D" id="3.40.250.10">
    <property type="entry name" value="Rhodanese-like domain"/>
    <property type="match status" value="1"/>
</dbReference>
<evidence type="ECO:0000259" key="2">
    <source>
        <dbReference type="PROSITE" id="PS50206"/>
    </source>
</evidence>
<keyword evidence="4" id="KW-1185">Reference proteome</keyword>
<dbReference type="InterPro" id="IPR036873">
    <property type="entry name" value="Rhodanese-like_dom_sf"/>
</dbReference>
<dbReference type="PROSITE" id="PS50206">
    <property type="entry name" value="RHODANESE_3"/>
    <property type="match status" value="1"/>
</dbReference>
<dbReference type="RefSeq" id="WP_052474965.1">
    <property type="nucleotide sequence ID" value="NZ_JARTHD010000001.1"/>
</dbReference>
<dbReference type="PANTHER" id="PTHR43031">
    <property type="entry name" value="FAD-DEPENDENT OXIDOREDUCTASE"/>
    <property type="match status" value="1"/>
</dbReference>
<dbReference type="PANTHER" id="PTHR43031:SF17">
    <property type="entry name" value="SULFURTRANSFERASE YTWF-RELATED"/>
    <property type="match status" value="1"/>
</dbReference>
<dbReference type="SUPFAM" id="SSF52821">
    <property type="entry name" value="Rhodanese/Cell cycle control phosphatase"/>
    <property type="match status" value="1"/>
</dbReference>
<accession>A0ABR5AWW2</accession>
<evidence type="ECO:0000313" key="3">
    <source>
        <dbReference type="EMBL" id="KIL79223.1"/>
    </source>
</evidence>
<comment type="caution">
    <text evidence="3">The sequence shown here is derived from an EMBL/GenBank/DDBJ whole genome shotgun (WGS) entry which is preliminary data.</text>
</comment>
<evidence type="ECO:0000256" key="1">
    <source>
        <dbReference type="SAM" id="SignalP"/>
    </source>
</evidence>
<feature type="domain" description="Rhodanese" evidence="2">
    <location>
        <begin position="39"/>
        <end position="119"/>
    </location>
</feature>
<feature type="chain" id="PRO_5047129642" evidence="1">
    <location>
        <begin position="17"/>
        <end position="119"/>
    </location>
</feature>
<feature type="signal peptide" evidence="1">
    <location>
        <begin position="1"/>
        <end position="16"/>
    </location>
</feature>
<proteinExistence type="predicted"/>
<dbReference type="Pfam" id="PF00581">
    <property type="entry name" value="Rhodanese"/>
    <property type="match status" value="1"/>
</dbReference>
<name>A0ABR5AWW2_BACBA</name>
<dbReference type="EMBL" id="JXLP01000003">
    <property type="protein sequence ID" value="KIL79223.1"/>
    <property type="molecule type" value="Genomic_DNA"/>
</dbReference>
<dbReference type="Proteomes" id="UP000031982">
    <property type="component" value="Unassembled WGS sequence"/>
</dbReference>
<dbReference type="SMART" id="SM00450">
    <property type="entry name" value="RHOD"/>
    <property type="match status" value="1"/>
</dbReference>
<dbReference type="InterPro" id="IPR001763">
    <property type="entry name" value="Rhodanese-like_dom"/>
</dbReference>
<reference evidence="3 4" key="1">
    <citation type="submission" date="2015-01" db="EMBL/GenBank/DDBJ databases">
        <title>Genome Assembly of Bacillus badius MTCC 1458.</title>
        <authorList>
            <person name="Verma A."/>
            <person name="Khatri I."/>
            <person name="Mual P."/>
            <person name="Subramanian S."/>
            <person name="Krishnamurthi S."/>
        </authorList>
    </citation>
    <scope>NUCLEOTIDE SEQUENCE [LARGE SCALE GENOMIC DNA]</scope>
    <source>
        <strain evidence="3 4">MTCC 1458</strain>
    </source>
</reference>
<organism evidence="3 4">
    <name type="scientific">Bacillus badius</name>
    <dbReference type="NCBI Taxonomy" id="1455"/>
    <lineage>
        <taxon>Bacteria</taxon>
        <taxon>Bacillati</taxon>
        <taxon>Bacillota</taxon>
        <taxon>Bacilli</taxon>
        <taxon>Bacillales</taxon>
        <taxon>Bacillaceae</taxon>
        <taxon>Pseudobacillus</taxon>
    </lineage>
</organism>
<gene>
    <name evidence="3" type="ORF">SD77_3089</name>
</gene>
<protein>
    <submittedName>
        <fullName evidence="3">Rhodanese-like domain protein</fullName>
    </submittedName>
</protein>
<keyword evidence="1" id="KW-0732">Signal</keyword>
<evidence type="ECO:0000313" key="4">
    <source>
        <dbReference type="Proteomes" id="UP000031982"/>
    </source>
</evidence>
<sequence>MTIAFYLILTAVAVMALKNMMPAAGVRQVTAAELKKDTGKKEKQWIDVRTPGEFKAGHIAGFKNIPLHQLSARLKELDPQQEVVVMCQSGMRSQKAARLLKKKGFKYIANVAGGIGAWK</sequence>